<dbReference type="InterPro" id="IPR016181">
    <property type="entry name" value="Acyl_CoA_acyltransferase"/>
</dbReference>
<dbReference type="EC" id="2.3.1.266" evidence="3"/>
<gene>
    <name evidence="5" type="primary">rimI</name>
    <name evidence="5" type="ORF">GCM10007425_27240</name>
</gene>
<comment type="catalytic activity">
    <reaction evidence="3">
        <text>N-terminal L-alanyl-[ribosomal protein bS18] + acetyl-CoA = N-terminal N(alpha)-acetyl-L-alanyl-[ribosomal protein bS18] + CoA + H(+)</text>
        <dbReference type="Rhea" id="RHEA:43756"/>
        <dbReference type="Rhea" id="RHEA-COMP:10676"/>
        <dbReference type="Rhea" id="RHEA-COMP:10677"/>
        <dbReference type="ChEBI" id="CHEBI:15378"/>
        <dbReference type="ChEBI" id="CHEBI:57287"/>
        <dbReference type="ChEBI" id="CHEBI:57288"/>
        <dbReference type="ChEBI" id="CHEBI:64718"/>
        <dbReference type="ChEBI" id="CHEBI:83683"/>
        <dbReference type="EC" id="2.3.1.266"/>
    </reaction>
</comment>
<dbReference type="AlphaFoldDB" id="A0A917LJH5"/>
<evidence type="ECO:0000256" key="2">
    <source>
        <dbReference type="ARBA" id="ARBA00023315"/>
    </source>
</evidence>
<organism evidence="5 6">
    <name type="scientific">Lysinibacillus alkalisoli</name>
    <dbReference type="NCBI Taxonomy" id="1911548"/>
    <lineage>
        <taxon>Bacteria</taxon>
        <taxon>Bacillati</taxon>
        <taxon>Bacillota</taxon>
        <taxon>Bacilli</taxon>
        <taxon>Bacillales</taxon>
        <taxon>Bacillaceae</taxon>
        <taxon>Lysinibacillus</taxon>
    </lineage>
</organism>
<dbReference type="InterPro" id="IPR000182">
    <property type="entry name" value="GNAT_dom"/>
</dbReference>
<evidence type="ECO:0000313" key="6">
    <source>
        <dbReference type="Proteomes" id="UP000616608"/>
    </source>
</evidence>
<dbReference type="PANTHER" id="PTHR42919">
    <property type="entry name" value="N-ALPHA-ACETYLTRANSFERASE"/>
    <property type="match status" value="1"/>
</dbReference>
<dbReference type="InterPro" id="IPR051556">
    <property type="entry name" value="N-term/lysine_N-AcTrnsfr"/>
</dbReference>
<evidence type="ECO:0000259" key="4">
    <source>
        <dbReference type="PROSITE" id="PS51186"/>
    </source>
</evidence>
<reference evidence="5" key="1">
    <citation type="journal article" date="2014" name="Int. J. Syst. Evol. Microbiol.">
        <title>Complete genome sequence of Corynebacterium casei LMG S-19264T (=DSM 44701T), isolated from a smear-ripened cheese.</title>
        <authorList>
            <consortium name="US DOE Joint Genome Institute (JGI-PGF)"/>
            <person name="Walter F."/>
            <person name="Albersmeier A."/>
            <person name="Kalinowski J."/>
            <person name="Ruckert C."/>
        </authorList>
    </citation>
    <scope>NUCLEOTIDE SEQUENCE</scope>
    <source>
        <strain evidence="5">CGMCC 1.15760</strain>
    </source>
</reference>
<comment type="similarity">
    <text evidence="3">Belongs to the acetyltransferase family. RimI subfamily.</text>
</comment>
<reference evidence="5" key="2">
    <citation type="submission" date="2020-09" db="EMBL/GenBank/DDBJ databases">
        <authorList>
            <person name="Sun Q."/>
            <person name="Zhou Y."/>
        </authorList>
    </citation>
    <scope>NUCLEOTIDE SEQUENCE</scope>
    <source>
        <strain evidence="5">CGMCC 1.15760</strain>
    </source>
</reference>
<dbReference type="Proteomes" id="UP000616608">
    <property type="component" value="Unassembled WGS sequence"/>
</dbReference>
<proteinExistence type="inferred from homology"/>
<keyword evidence="6" id="KW-1185">Reference proteome</keyword>
<name>A0A917LJH5_9BACI</name>
<dbReference type="RefSeq" id="WP_188615620.1">
    <property type="nucleotide sequence ID" value="NZ_BMJT01000010.1"/>
</dbReference>
<dbReference type="GO" id="GO:0005737">
    <property type="term" value="C:cytoplasm"/>
    <property type="evidence" value="ECO:0007669"/>
    <property type="project" value="UniProtKB-SubCell"/>
</dbReference>
<keyword evidence="3" id="KW-0963">Cytoplasm</keyword>
<dbReference type="GO" id="GO:0008999">
    <property type="term" value="F:protein-N-terminal-alanine acetyltransferase activity"/>
    <property type="evidence" value="ECO:0007669"/>
    <property type="project" value="UniProtKB-EC"/>
</dbReference>
<dbReference type="PANTHER" id="PTHR42919:SF8">
    <property type="entry name" value="N-ALPHA-ACETYLTRANSFERASE 50"/>
    <property type="match status" value="1"/>
</dbReference>
<dbReference type="Gene3D" id="3.40.630.30">
    <property type="match status" value="1"/>
</dbReference>
<dbReference type="InterPro" id="IPR006464">
    <property type="entry name" value="AcTrfase_RimI/Ard1"/>
</dbReference>
<feature type="domain" description="N-acetyltransferase" evidence="4">
    <location>
        <begin position="5"/>
        <end position="149"/>
    </location>
</feature>
<evidence type="ECO:0000256" key="1">
    <source>
        <dbReference type="ARBA" id="ARBA00022679"/>
    </source>
</evidence>
<dbReference type="PROSITE" id="PS51186">
    <property type="entry name" value="GNAT"/>
    <property type="match status" value="1"/>
</dbReference>
<evidence type="ECO:0000313" key="5">
    <source>
        <dbReference type="EMBL" id="GGG31144.1"/>
    </source>
</evidence>
<dbReference type="NCBIfam" id="TIGR01575">
    <property type="entry name" value="rimI"/>
    <property type="match status" value="1"/>
</dbReference>
<comment type="subcellular location">
    <subcellularLocation>
        <location evidence="3">Cytoplasm</location>
    </subcellularLocation>
</comment>
<accession>A0A917LJH5</accession>
<dbReference type="SUPFAM" id="SSF55729">
    <property type="entry name" value="Acyl-CoA N-acyltransferases (Nat)"/>
    <property type="match status" value="1"/>
</dbReference>
<keyword evidence="2" id="KW-0012">Acyltransferase</keyword>
<comment type="function">
    <text evidence="3">Acetylates the N-terminal alanine of ribosomal protein bS18.</text>
</comment>
<dbReference type="CDD" id="cd04301">
    <property type="entry name" value="NAT_SF"/>
    <property type="match status" value="1"/>
</dbReference>
<comment type="caution">
    <text evidence="5">The sequence shown here is derived from an EMBL/GenBank/DDBJ whole genome shotgun (WGS) entry which is preliminary data.</text>
</comment>
<protein>
    <recommendedName>
        <fullName evidence="3">[Ribosomal protein bS18]-alanine N-acetyltransferase</fullName>
        <ecNumber evidence="3">2.3.1.266</ecNumber>
    </recommendedName>
</protein>
<dbReference type="Pfam" id="PF00583">
    <property type="entry name" value="Acetyltransf_1"/>
    <property type="match status" value="1"/>
</dbReference>
<dbReference type="EMBL" id="BMJT01000010">
    <property type="protein sequence ID" value="GGG31144.1"/>
    <property type="molecule type" value="Genomic_DNA"/>
</dbReference>
<sequence>MTTKVSYRKMTILDVQAVHAIEEATFPTPWTEDSFYYEMTENQYAYYILASESDNIVGFCGMWMVLGDVQITNVAVLPAYRGQKIGEGLMTAAMATAKAHGMENMSLEVRISNHIAQQLYRKMGFSDGGIRKAYYTDNQEDALVMWVKL</sequence>
<keyword evidence="1" id="KW-0808">Transferase</keyword>
<evidence type="ECO:0000256" key="3">
    <source>
        <dbReference type="RuleBase" id="RU363094"/>
    </source>
</evidence>